<dbReference type="PANTHER" id="PTHR43767:SF8">
    <property type="entry name" value="LONG-CHAIN-FATTY-ACID--COA LIGASE"/>
    <property type="match status" value="1"/>
</dbReference>
<proteinExistence type="predicted"/>
<dbReference type="OrthoDB" id="9787658at2"/>
<keyword evidence="1 3" id="KW-0436">Ligase</keyword>
<dbReference type="Gene3D" id="3.40.50.12780">
    <property type="entry name" value="N-terminal domain of ligase-like"/>
    <property type="match status" value="1"/>
</dbReference>
<dbReference type="InterPro" id="IPR050237">
    <property type="entry name" value="ATP-dep_AMP-bd_enzyme"/>
</dbReference>
<dbReference type="Proteomes" id="UP000255264">
    <property type="component" value="Unassembled WGS sequence"/>
</dbReference>
<gene>
    <name evidence="3" type="primary">dltA</name>
    <name evidence="3" type="ORF">NCTC13335_00826</name>
</gene>
<dbReference type="PANTHER" id="PTHR43767">
    <property type="entry name" value="LONG-CHAIN-FATTY-ACID--COA LIGASE"/>
    <property type="match status" value="1"/>
</dbReference>
<dbReference type="AlphaFoldDB" id="A0A377IXZ2"/>
<evidence type="ECO:0000256" key="1">
    <source>
        <dbReference type="ARBA" id="ARBA00022598"/>
    </source>
</evidence>
<dbReference type="GO" id="GO:0016874">
    <property type="term" value="F:ligase activity"/>
    <property type="evidence" value="ECO:0007669"/>
    <property type="project" value="UniProtKB-KW"/>
</dbReference>
<sequence length="433" mass="49872">MNNFIDNFLIARNPEWHWTDFRYRSQQIAQQLHQDNISILAFWFEDSASFACALLAAWQVGARVLLPPNLLDENTLWVKQNAQFLMDDAIFSTYGKSQQVANTPFEWPNQGEIWLKTSGSSGEPKIIRKTAEQMWIESQAIIQSLQLPKGDIQVVSNVSPQHHYGLSYRVILPLTQQWSIARKQALYPEILIAESNLSDNNLWITSPVFLNHFEPQLKHELHSQLCGIVCSGGVLPETTAQKIRDNFNAPLIECYGSSETGAIAFRADNGLWQPTPLTRVGLNEQGALWVESKWLLEREQTADAAILDKEKFKLLGRLDRIIKFADKRISLNQIEHDLLKHPWINDCYIAQHSKRQRPAAWIAFNKQGIDTYQVQGRQAVINELRQYLALTQDKIAIPRYWRFSNKLPRNAQSKISRQDFDNILQRPQGMLNE</sequence>
<keyword evidence="4" id="KW-1185">Reference proteome</keyword>
<dbReference type="InterPro" id="IPR042099">
    <property type="entry name" value="ANL_N_sf"/>
</dbReference>
<evidence type="ECO:0000313" key="3">
    <source>
        <dbReference type="EMBL" id="STO92969.1"/>
    </source>
</evidence>
<dbReference type="InterPro" id="IPR000873">
    <property type="entry name" value="AMP-dep_synth/lig_dom"/>
</dbReference>
<reference evidence="3 4" key="1">
    <citation type="submission" date="2018-06" db="EMBL/GenBank/DDBJ databases">
        <authorList>
            <consortium name="Pathogen Informatics"/>
            <person name="Doyle S."/>
        </authorList>
    </citation>
    <scope>NUCLEOTIDE SEQUENCE [LARGE SCALE GENOMIC DNA]</scope>
    <source>
        <strain evidence="3 4">NCTC13335</strain>
    </source>
</reference>
<dbReference type="Gene3D" id="3.30.300.30">
    <property type="match status" value="1"/>
</dbReference>
<protein>
    <submittedName>
        <fullName evidence="3">Acyl-coenzyme A synthetase-like protein</fullName>
        <ecNumber evidence="3">6.1.1.13</ecNumber>
    </submittedName>
</protein>
<dbReference type="EMBL" id="UGHS01000003">
    <property type="protein sequence ID" value="STO92969.1"/>
    <property type="molecule type" value="Genomic_DNA"/>
</dbReference>
<dbReference type="SUPFAM" id="SSF56801">
    <property type="entry name" value="Acetyl-CoA synthetase-like"/>
    <property type="match status" value="1"/>
</dbReference>
<evidence type="ECO:0000313" key="4">
    <source>
        <dbReference type="Proteomes" id="UP000255264"/>
    </source>
</evidence>
<dbReference type="Pfam" id="PF00501">
    <property type="entry name" value="AMP-binding"/>
    <property type="match status" value="1"/>
</dbReference>
<dbReference type="InterPro" id="IPR045851">
    <property type="entry name" value="AMP-bd_C_sf"/>
</dbReference>
<dbReference type="EC" id="6.1.1.13" evidence="3"/>
<organism evidence="3 4">
    <name type="scientific">Haemophilus pittmaniae</name>
    <dbReference type="NCBI Taxonomy" id="249188"/>
    <lineage>
        <taxon>Bacteria</taxon>
        <taxon>Pseudomonadati</taxon>
        <taxon>Pseudomonadota</taxon>
        <taxon>Gammaproteobacteria</taxon>
        <taxon>Pasteurellales</taxon>
        <taxon>Pasteurellaceae</taxon>
        <taxon>Haemophilus</taxon>
    </lineage>
</organism>
<accession>A0A377IXZ2</accession>
<feature type="domain" description="AMP-dependent synthetase/ligase" evidence="2">
    <location>
        <begin position="117"/>
        <end position="280"/>
    </location>
</feature>
<evidence type="ECO:0000259" key="2">
    <source>
        <dbReference type="Pfam" id="PF00501"/>
    </source>
</evidence>
<dbReference type="RefSeq" id="WP_115002923.1">
    <property type="nucleotide sequence ID" value="NZ_UGHS01000003.1"/>
</dbReference>
<name>A0A377IXZ2_9PAST</name>